<evidence type="ECO:0000313" key="1">
    <source>
        <dbReference type="EMBL" id="GJB92968.1"/>
    </source>
</evidence>
<comment type="caution">
    <text evidence="1">The sequence shown here is derived from an EMBL/GenBank/DDBJ whole genome shotgun (WGS) entry which is preliminary data.</text>
</comment>
<dbReference type="Proteomes" id="UP000737420">
    <property type="component" value="Unassembled WGS sequence"/>
</dbReference>
<accession>A0ABD0BA27</accession>
<organism evidence="1 2">
    <name type="scientific">Aeromonas caviae</name>
    <name type="common">Aeromonas punctata</name>
    <dbReference type="NCBI Taxonomy" id="648"/>
    <lineage>
        <taxon>Bacteria</taxon>
        <taxon>Pseudomonadati</taxon>
        <taxon>Pseudomonadota</taxon>
        <taxon>Gammaproteobacteria</taxon>
        <taxon>Aeromonadales</taxon>
        <taxon>Aeromonadaceae</taxon>
        <taxon>Aeromonas</taxon>
    </lineage>
</organism>
<name>A0ABD0BA27_AERCA</name>
<proteinExistence type="predicted"/>
<protein>
    <submittedName>
        <fullName evidence="1">Uncharacterized protein</fullName>
    </submittedName>
</protein>
<evidence type="ECO:0000313" key="2">
    <source>
        <dbReference type="Proteomes" id="UP000737420"/>
    </source>
</evidence>
<reference evidence="1 2" key="1">
    <citation type="submission" date="2021-07" db="EMBL/GenBank/DDBJ databases">
        <title>Draft genome sequence of carbapenem-resistant Aeromonas spp. in Japan.</title>
        <authorList>
            <person name="Maehana S."/>
            <person name="Suzuki M."/>
            <person name="Kitasato H."/>
        </authorList>
    </citation>
    <scope>NUCLEOTIDE SEQUENCE [LARGE SCALE GENOMIC DNA]</scope>
    <source>
        <strain evidence="1 2">KAM382</strain>
    </source>
</reference>
<dbReference type="EMBL" id="BPOP01000034">
    <property type="protein sequence ID" value="GJB92968.1"/>
    <property type="molecule type" value="Genomic_DNA"/>
</dbReference>
<dbReference type="AlphaFoldDB" id="A0ABD0BA27"/>
<sequence length="61" mass="6968">MFEPFFIESKPCENARDQGDWKEMEAVRRGKWEGGEGRAPTSTRRYASQDQADLVMAAPTM</sequence>
<gene>
    <name evidence="1" type="ORF">KAM382_30290</name>
</gene>